<protein>
    <submittedName>
        <fullName evidence="2">Integrase catalytic domain-containing protein</fullName>
    </submittedName>
</protein>
<dbReference type="SUPFAM" id="SSF53098">
    <property type="entry name" value="Ribonuclease H-like"/>
    <property type="match status" value="1"/>
</dbReference>
<dbReference type="Proteomes" id="UP000046395">
    <property type="component" value="Unassembled WGS sequence"/>
</dbReference>
<organism evidence="1 2">
    <name type="scientific">Trichuris muris</name>
    <name type="common">Mouse whipworm</name>
    <dbReference type="NCBI Taxonomy" id="70415"/>
    <lineage>
        <taxon>Eukaryota</taxon>
        <taxon>Metazoa</taxon>
        <taxon>Ecdysozoa</taxon>
        <taxon>Nematoda</taxon>
        <taxon>Enoplea</taxon>
        <taxon>Dorylaimia</taxon>
        <taxon>Trichinellida</taxon>
        <taxon>Trichuridae</taxon>
        <taxon>Trichuris</taxon>
    </lineage>
</organism>
<reference evidence="2" key="1">
    <citation type="submission" date="2019-12" db="UniProtKB">
        <authorList>
            <consortium name="WormBaseParasite"/>
        </authorList>
    </citation>
    <scope>IDENTIFICATION</scope>
</reference>
<dbReference type="InterPro" id="IPR036397">
    <property type="entry name" value="RNaseH_sf"/>
</dbReference>
<accession>A0A5S6Q7F1</accession>
<keyword evidence="1" id="KW-1185">Reference proteome</keyword>
<sequence length="201" mass="22723">MGTLSAARGNAEHVFQNVGIDFARPVYIRANGCPTKPHIHLLTCLAVSAAHLQLVHDMSADVVMQATKRFFTRRGIPRGIYSDNFRTFKRVAKDMQTVFDDCSQRKVQEHIASHRVTWKFITERAPWAGGAWERLTLKKTLHKSLLIVEEMTTMLCEAESQINARPLTIVGDEPKEQELLTPFYFFHGRSPGTGPTVEQDS</sequence>
<dbReference type="WBParaSite" id="TMUE_1000003236.1">
    <property type="protein sequence ID" value="TMUE_1000003236.1"/>
    <property type="gene ID" value="WBGene00298654"/>
</dbReference>
<proteinExistence type="predicted"/>
<dbReference type="GO" id="GO:0003676">
    <property type="term" value="F:nucleic acid binding"/>
    <property type="evidence" value="ECO:0007669"/>
    <property type="project" value="InterPro"/>
</dbReference>
<dbReference type="STRING" id="70415.A0A5S6Q7F1"/>
<evidence type="ECO:0000313" key="2">
    <source>
        <dbReference type="WBParaSite" id="TMUE_1000003236.1"/>
    </source>
</evidence>
<dbReference type="PANTHER" id="PTHR47331">
    <property type="entry name" value="PHD-TYPE DOMAIN-CONTAINING PROTEIN"/>
    <property type="match status" value="1"/>
</dbReference>
<dbReference type="InterPro" id="IPR012337">
    <property type="entry name" value="RNaseH-like_sf"/>
</dbReference>
<dbReference type="AlphaFoldDB" id="A0A5S6Q7F1"/>
<dbReference type="Gene3D" id="3.30.420.10">
    <property type="entry name" value="Ribonuclease H-like superfamily/Ribonuclease H"/>
    <property type="match status" value="1"/>
</dbReference>
<name>A0A5S6Q7F1_TRIMR</name>
<evidence type="ECO:0000313" key="1">
    <source>
        <dbReference type="Proteomes" id="UP000046395"/>
    </source>
</evidence>